<protein>
    <submittedName>
        <fullName evidence="1">LANO_0H20868g1_1</fullName>
    </submittedName>
</protein>
<gene>
    <name evidence="1" type="ORF">LANO_0H20868G</name>
</gene>
<evidence type="ECO:0000313" key="2">
    <source>
        <dbReference type="Proteomes" id="UP000189911"/>
    </source>
</evidence>
<proteinExistence type="predicted"/>
<sequence length="393" mass="44182">MLVIKGLPLEIPPDVELPPGLSLARQAAAHAIENSPTSSPLQKFDILLHFVNELLKSGSESTDSLLEENVCIVVINMAYYYQQVTERLIKKAYTEDSKEAWGNSGLYNKKSIGLLRYLIDSGIANTTKYLGLVETFTKCWTLSQQLSIVMLSLSKLKSRICGNNTGQESKKSSSNRYDRLLEFQESDLKDLATSSLLYARLCIGCRDSCTELTSTSVGAACHPLTQYLDTLTFILLSLDRYKNDECGASIGMLEAATECLSHGLITSKQLKLIQESTKLKTKMALKLIELKSESSNLRSKFKIFKKNDFAGKPELHPLLRSTLEDFIMPLMMLLHYRYVKTNDKVFFQPIIRDREELVKGWPHGKTPDVTGTSWAFDGEQLRELDTLGGSEYY</sequence>
<dbReference type="Proteomes" id="UP000189911">
    <property type="component" value="Chromosome H"/>
</dbReference>
<accession>A0A1G4KNB0</accession>
<dbReference type="EMBL" id="LT598447">
    <property type="protein sequence ID" value="SCV06044.1"/>
    <property type="molecule type" value="Genomic_DNA"/>
</dbReference>
<dbReference type="OrthoDB" id="4031940at2759"/>
<name>A0A1G4KNB0_9SACH</name>
<keyword evidence="2" id="KW-1185">Reference proteome</keyword>
<evidence type="ECO:0000313" key="1">
    <source>
        <dbReference type="EMBL" id="SCV06044.1"/>
    </source>
</evidence>
<reference evidence="2" key="1">
    <citation type="submission" date="2016-03" db="EMBL/GenBank/DDBJ databases">
        <authorList>
            <person name="Devillers Hugo."/>
        </authorList>
    </citation>
    <scope>NUCLEOTIDE SEQUENCE [LARGE SCALE GENOMIC DNA]</scope>
</reference>
<dbReference type="InterPro" id="IPR035278">
    <property type="entry name" value="DUF5355"/>
</dbReference>
<organism evidence="1 2">
    <name type="scientific">Lachancea nothofagi CBS 11611</name>
    <dbReference type="NCBI Taxonomy" id="1266666"/>
    <lineage>
        <taxon>Eukaryota</taxon>
        <taxon>Fungi</taxon>
        <taxon>Dikarya</taxon>
        <taxon>Ascomycota</taxon>
        <taxon>Saccharomycotina</taxon>
        <taxon>Saccharomycetes</taxon>
        <taxon>Saccharomycetales</taxon>
        <taxon>Saccharomycetaceae</taxon>
        <taxon>Lachancea</taxon>
    </lineage>
</organism>
<dbReference type="AlphaFoldDB" id="A0A1G4KNB0"/>
<dbReference type="Pfam" id="PF17306">
    <property type="entry name" value="DUF5355"/>
    <property type="match status" value="1"/>
</dbReference>